<evidence type="ECO:0000313" key="3">
    <source>
        <dbReference type="Proteomes" id="UP000007819"/>
    </source>
</evidence>
<dbReference type="PANTHER" id="PTHR45749:SF23">
    <property type="entry name" value="ZINC FINGER MYM-TYPE PROTEIN 1-LIKE"/>
    <property type="match status" value="1"/>
</dbReference>
<dbReference type="SUPFAM" id="SSF53098">
    <property type="entry name" value="Ribonuclease H-like"/>
    <property type="match status" value="1"/>
</dbReference>
<dbReference type="EnsemblMetazoa" id="XM_008184132.1">
    <property type="protein sequence ID" value="XP_008182354.1"/>
    <property type="gene ID" value="LOC103309223"/>
</dbReference>
<dbReference type="KEGG" id="api:103309223"/>
<sequence>MVNSSRSVKLWFSKQGDDQILGSGHNGNYLGCLELISKFDPFLSTHIDKYANKGKGNMSYLSNTICDDLILTMTKTVLENIIQETITSKYFSIIIDSTPDISKVDQHTVAIRYILPDCSPVERFLGFLPSVGHKAKDMELAILHFFSDLGIDMKNCRGQSYDNAQNMSGIYNGLQSRIKKNSSTAEFVPCSAHSLNLVGTFAAEETSVGNRFFMTTQGLYTFFSGSTSRWKILENELNSIPNSTLLKNLCPTRWSSRYFVCKSIKNGYKKIVVALQNISEDVSQRPATRHEALALLKKNEKPRIYIHVSLVDTYIRKIQHDQQKFTIC</sequence>
<dbReference type="RefSeq" id="XP_008182354.1">
    <property type="nucleotide sequence ID" value="XM_008184132.1"/>
</dbReference>
<organism evidence="2 3">
    <name type="scientific">Acyrthosiphon pisum</name>
    <name type="common">Pea aphid</name>
    <dbReference type="NCBI Taxonomy" id="7029"/>
    <lineage>
        <taxon>Eukaryota</taxon>
        <taxon>Metazoa</taxon>
        <taxon>Ecdysozoa</taxon>
        <taxon>Arthropoda</taxon>
        <taxon>Hexapoda</taxon>
        <taxon>Insecta</taxon>
        <taxon>Pterygota</taxon>
        <taxon>Neoptera</taxon>
        <taxon>Paraneoptera</taxon>
        <taxon>Hemiptera</taxon>
        <taxon>Sternorrhyncha</taxon>
        <taxon>Aphidomorpha</taxon>
        <taxon>Aphidoidea</taxon>
        <taxon>Aphididae</taxon>
        <taxon>Macrosiphini</taxon>
        <taxon>Acyrthosiphon</taxon>
    </lineage>
</organism>
<dbReference type="PANTHER" id="PTHR45749">
    <property type="match status" value="1"/>
</dbReference>
<evidence type="ECO:0000259" key="1">
    <source>
        <dbReference type="Pfam" id="PF14291"/>
    </source>
</evidence>
<reference evidence="3" key="1">
    <citation type="submission" date="2010-06" db="EMBL/GenBank/DDBJ databases">
        <authorList>
            <person name="Jiang H."/>
            <person name="Abraham K."/>
            <person name="Ali S."/>
            <person name="Alsbrooks S.L."/>
            <person name="Anim B.N."/>
            <person name="Anosike U.S."/>
            <person name="Attaway T."/>
            <person name="Bandaranaike D.P."/>
            <person name="Battles P.K."/>
            <person name="Bell S.N."/>
            <person name="Bell A.V."/>
            <person name="Beltran B."/>
            <person name="Bickham C."/>
            <person name="Bustamante Y."/>
            <person name="Caleb T."/>
            <person name="Canada A."/>
            <person name="Cardenas V."/>
            <person name="Carter K."/>
            <person name="Chacko J."/>
            <person name="Chandrabose M.N."/>
            <person name="Chavez D."/>
            <person name="Chavez A."/>
            <person name="Chen L."/>
            <person name="Chu H.-S."/>
            <person name="Claassen K.J."/>
            <person name="Cockrell R."/>
            <person name="Collins M."/>
            <person name="Cooper J.A."/>
            <person name="Cree A."/>
            <person name="Curry S.M."/>
            <person name="Da Y."/>
            <person name="Dao M.D."/>
            <person name="Das B."/>
            <person name="Davila M.-L."/>
            <person name="Davy-Carroll L."/>
            <person name="Denson S."/>
            <person name="Dinh H."/>
            <person name="Ebong V.E."/>
            <person name="Edwards J.R."/>
            <person name="Egan A."/>
            <person name="El-Daye J."/>
            <person name="Escobedo L."/>
            <person name="Fernandez S."/>
            <person name="Fernando P.R."/>
            <person name="Flagg N."/>
            <person name="Forbes L.D."/>
            <person name="Fowler R.G."/>
            <person name="Fu Q."/>
            <person name="Gabisi R.A."/>
            <person name="Ganer J."/>
            <person name="Garbino Pronczuk A."/>
            <person name="Garcia R.M."/>
            <person name="Garner T."/>
            <person name="Garrett T.E."/>
            <person name="Gonzalez D.A."/>
            <person name="Hamid H."/>
            <person name="Hawkins E.S."/>
            <person name="Hirani K."/>
            <person name="Hogues M.E."/>
            <person name="Hollins B."/>
            <person name="Hsiao C.-H."/>
            <person name="Jabil R."/>
            <person name="James M.L."/>
            <person name="Jhangiani S.N."/>
            <person name="Johnson B."/>
            <person name="Johnson Q."/>
            <person name="Joshi V."/>
            <person name="Kalu J.B."/>
            <person name="Kam C."/>
            <person name="Kashfia A."/>
            <person name="Keebler J."/>
            <person name="Kisamo H."/>
            <person name="Kovar C.L."/>
            <person name="Lago L.A."/>
            <person name="Lai C.-Y."/>
            <person name="Laidlaw J."/>
            <person name="Lara F."/>
            <person name="Le T.-K."/>
            <person name="Lee S.L."/>
            <person name="Legall F.H."/>
            <person name="Lemon S.J."/>
            <person name="Lewis L.R."/>
            <person name="Li B."/>
            <person name="Liu Y."/>
            <person name="Liu Y.-S."/>
            <person name="Lopez J."/>
            <person name="Lozado R.J."/>
            <person name="Lu J."/>
            <person name="Madu R.C."/>
            <person name="Maheshwari M."/>
            <person name="Maheshwari R."/>
            <person name="Malloy K."/>
            <person name="Martinez E."/>
            <person name="Mathew T."/>
            <person name="Mercado I.C."/>
            <person name="Mercado C."/>
            <person name="Meyer B."/>
            <person name="Montgomery K."/>
            <person name="Morgan M.B."/>
            <person name="Munidasa M."/>
            <person name="Nazareth L.V."/>
            <person name="Nelson J."/>
            <person name="Ng B.M."/>
            <person name="Nguyen N.B."/>
            <person name="Nguyen P.Q."/>
            <person name="Nguyen T."/>
            <person name="Obregon M."/>
            <person name="Okwuonu G.O."/>
            <person name="Onwere C.G."/>
            <person name="Orozco G."/>
            <person name="Parra A."/>
            <person name="Patel S."/>
            <person name="Patil S."/>
            <person name="Perez A."/>
            <person name="Perez Y."/>
            <person name="Pham C."/>
            <person name="Primus E.L."/>
            <person name="Pu L.-L."/>
            <person name="Puazo M."/>
            <person name="Qin X."/>
            <person name="Quiroz J.B."/>
            <person name="Reese J."/>
            <person name="Richards S."/>
            <person name="Rives C.M."/>
            <person name="Robberts R."/>
            <person name="Ruiz S.J."/>
            <person name="Ruiz M.J."/>
            <person name="Santibanez J."/>
            <person name="Schneider B.W."/>
            <person name="Sisson I."/>
            <person name="Smith M."/>
            <person name="Sodergren E."/>
            <person name="Song X.-Z."/>
            <person name="Song B.B."/>
            <person name="Summersgill H."/>
            <person name="Thelus R."/>
            <person name="Thornton R.D."/>
            <person name="Trejos Z.Y."/>
            <person name="Usmani K."/>
            <person name="Vattathil S."/>
            <person name="Villasana D."/>
            <person name="Walker D.L."/>
            <person name="Wang S."/>
            <person name="Wang K."/>
            <person name="White C.S."/>
            <person name="Williams A.C."/>
            <person name="Williamson J."/>
            <person name="Wilson K."/>
            <person name="Woghiren I.O."/>
            <person name="Woodworth J.R."/>
            <person name="Worley K.C."/>
            <person name="Wright R.A."/>
            <person name="Wu W."/>
            <person name="Young L."/>
            <person name="Zhang L."/>
            <person name="Zhang J."/>
            <person name="Zhu Y."/>
            <person name="Muzny D.M."/>
            <person name="Weinstock G."/>
            <person name="Gibbs R.A."/>
        </authorList>
    </citation>
    <scope>NUCLEOTIDE SEQUENCE [LARGE SCALE GENOMIC DNA]</scope>
    <source>
        <strain evidence="3">LSR1</strain>
    </source>
</reference>
<dbReference type="Proteomes" id="UP000007819">
    <property type="component" value="Unassembled WGS sequence"/>
</dbReference>
<feature type="domain" description="DUF4371" evidence="1">
    <location>
        <begin position="15"/>
        <end position="173"/>
    </location>
</feature>
<dbReference type="GeneID" id="103309223"/>
<dbReference type="InterPro" id="IPR025398">
    <property type="entry name" value="DUF4371"/>
</dbReference>
<keyword evidence="3" id="KW-1185">Reference proteome</keyword>
<proteinExistence type="predicted"/>
<dbReference type="OrthoDB" id="6611901at2759"/>
<dbReference type="AlphaFoldDB" id="A0A8R2F822"/>
<reference evidence="2" key="2">
    <citation type="submission" date="2022-06" db="UniProtKB">
        <authorList>
            <consortium name="EnsemblMetazoa"/>
        </authorList>
    </citation>
    <scope>IDENTIFICATION</scope>
</reference>
<dbReference type="InterPro" id="IPR012337">
    <property type="entry name" value="RNaseH-like_sf"/>
</dbReference>
<evidence type="ECO:0000313" key="2">
    <source>
        <dbReference type="EnsemblMetazoa" id="XP_008182354.1"/>
    </source>
</evidence>
<accession>A0A8R2F822</accession>
<dbReference type="Pfam" id="PF14291">
    <property type="entry name" value="DUF4371"/>
    <property type="match status" value="1"/>
</dbReference>
<name>A0A8R2F822_ACYPI</name>
<protein>
    <recommendedName>
        <fullName evidence="1">DUF4371 domain-containing protein</fullName>
    </recommendedName>
</protein>